<feature type="region of interest" description="Disordered" evidence="1">
    <location>
        <begin position="1"/>
        <end position="20"/>
    </location>
</feature>
<reference evidence="2 3" key="1">
    <citation type="submission" date="2020-10" db="EMBL/GenBank/DDBJ databases">
        <title>Sequencing the genomes of 1000 actinobacteria strains.</title>
        <authorList>
            <person name="Klenk H.-P."/>
        </authorList>
    </citation>
    <scope>NUCLEOTIDE SEQUENCE [LARGE SCALE GENOMIC DNA]</scope>
    <source>
        <strain evidence="2 3">DSM 15474</strain>
    </source>
</reference>
<dbReference type="EMBL" id="JADBEE010000001">
    <property type="protein sequence ID" value="MBE1514650.1"/>
    <property type="molecule type" value="Genomic_DNA"/>
</dbReference>
<organism evidence="2 3">
    <name type="scientific">Nesterenkonia halotolerans</name>
    <dbReference type="NCBI Taxonomy" id="225325"/>
    <lineage>
        <taxon>Bacteria</taxon>
        <taxon>Bacillati</taxon>
        <taxon>Actinomycetota</taxon>
        <taxon>Actinomycetes</taxon>
        <taxon>Micrococcales</taxon>
        <taxon>Micrococcaceae</taxon>
        <taxon>Nesterenkonia</taxon>
    </lineage>
</organism>
<accession>A0ABR9J6M7</accession>
<proteinExistence type="predicted"/>
<evidence type="ECO:0000256" key="1">
    <source>
        <dbReference type="SAM" id="MobiDB-lite"/>
    </source>
</evidence>
<sequence>MDTHLFNGMRGIGHREPGPVPARLTGFTDRGAQAPGMDSSKVWLDRE</sequence>
<evidence type="ECO:0000313" key="3">
    <source>
        <dbReference type="Proteomes" id="UP000636579"/>
    </source>
</evidence>
<feature type="region of interest" description="Disordered" evidence="1">
    <location>
        <begin position="25"/>
        <end position="47"/>
    </location>
</feature>
<evidence type="ECO:0000313" key="2">
    <source>
        <dbReference type="EMBL" id="MBE1514650.1"/>
    </source>
</evidence>
<dbReference type="RefSeq" id="WP_192591372.1">
    <property type="nucleotide sequence ID" value="NZ_JADBEE010000001.1"/>
</dbReference>
<dbReference type="Proteomes" id="UP000636579">
    <property type="component" value="Unassembled WGS sequence"/>
</dbReference>
<gene>
    <name evidence="2" type="ORF">H4W26_001405</name>
</gene>
<protein>
    <submittedName>
        <fullName evidence="2">N-acetylglucosamine-6-phosphate deacetylase</fullName>
    </submittedName>
</protein>
<keyword evidence="3" id="KW-1185">Reference proteome</keyword>
<comment type="caution">
    <text evidence="2">The sequence shown here is derived from an EMBL/GenBank/DDBJ whole genome shotgun (WGS) entry which is preliminary data.</text>
</comment>
<name>A0ABR9J6M7_9MICC</name>